<dbReference type="Gene3D" id="3.30.70.2970">
    <property type="entry name" value="Protein of unknown function (DUF541), domain 2"/>
    <property type="match status" value="1"/>
</dbReference>
<sequence length="233" mass="25470">MNFSKKASFLFGLLFCITSTIAANENKVITVTGRGRVTLPAEIAEIRFSVESEAKTAEEAHEKTASKSDSVIKLLKSRNVKYLKTEGIRLTPQIEYSKISSSGSNKEIRGYFSSNSVVCRITLSEAGKLLDDAVKAGANQISSIRFLAEPENDEKASLEALREASRDAKKKAETVLSALGLKYKDIIEIQTFDSGYDPSNQGAIRTSSKEGVQTPIEGGTLYREATVILRISY</sequence>
<dbReference type="GO" id="GO:0006974">
    <property type="term" value="P:DNA damage response"/>
    <property type="evidence" value="ECO:0007669"/>
    <property type="project" value="TreeGrafter"/>
</dbReference>
<dbReference type="PANTHER" id="PTHR34387:SF1">
    <property type="entry name" value="PERIPLASMIC IMMUNOGENIC PROTEIN"/>
    <property type="match status" value="1"/>
</dbReference>
<reference evidence="4 5" key="1">
    <citation type="submission" date="2017-07" db="EMBL/GenBank/DDBJ databases">
        <title>Leptospira spp. isolated from tropical soils.</title>
        <authorList>
            <person name="Thibeaux R."/>
            <person name="Iraola G."/>
            <person name="Ferres I."/>
            <person name="Bierque E."/>
            <person name="Girault D."/>
            <person name="Soupe-Gilbert M.-E."/>
            <person name="Picardeau M."/>
            <person name="Goarant C."/>
        </authorList>
    </citation>
    <scope>NUCLEOTIDE SEQUENCE [LARGE SCALE GENOMIC DNA]</scope>
    <source>
        <strain evidence="3 5">FH1-B-B1</strain>
        <strain evidence="2 4">FH1-B-C1</strain>
    </source>
</reference>
<dbReference type="InterPro" id="IPR007497">
    <property type="entry name" value="SIMPL/DUF541"/>
</dbReference>
<comment type="caution">
    <text evidence="3">The sequence shown here is derived from an EMBL/GenBank/DDBJ whole genome shotgun (WGS) entry which is preliminary data.</text>
</comment>
<protein>
    <recommendedName>
        <fullName evidence="6">SIMPL domain-containing protein</fullName>
    </recommendedName>
</protein>
<evidence type="ECO:0008006" key="6">
    <source>
        <dbReference type="Google" id="ProtNLM"/>
    </source>
</evidence>
<dbReference type="EMBL" id="NPDY01000006">
    <property type="protein sequence ID" value="PJZ69998.1"/>
    <property type="molecule type" value="Genomic_DNA"/>
</dbReference>
<evidence type="ECO:0000256" key="1">
    <source>
        <dbReference type="SAM" id="SignalP"/>
    </source>
</evidence>
<feature type="chain" id="PRO_5014961669" description="SIMPL domain-containing protein" evidence="1">
    <location>
        <begin position="23"/>
        <end position="233"/>
    </location>
</feature>
<evidence type="ECO:0000313" key="2">
    <source>
        <dbReference type="EMBL" id="PJZ69998.1"/>
    </source>
</evidence>
<dbReference type="EMBL" id="NPDZ01000008">
    <property type="protein sequence ID" value="PJZ72594.1"/>
    <property type="molecule type" value="Genomic_DNA"/>
</dbReference>
<dbReference type="InterPro" id="IPR052022">
    <property type="entry name" value="26kDa_periplasmic_antigen"/>
</dbReference>
<proteinExistence type="predicted"/>
<dbReference type="AlphaFoldDB" id="A0A2M9ZKU5"/>
<evidence type="ECO:0000313" key="4">
    <source>
        <dbReference type="Proteomes" id="UP000231962"/>
    </source>
</evidence>
<dbReference type="Pfam" id="PF04402">
    <property type="entry name" value="SIMPL"/>
    <property type="match status" value="1"/>
</dbReference>
<dbReference type="Gene3D" id="3.30.110.170">
    <property type="entry name" value="Protein of unknown function (DUF541), domain 1"/>
    <property type="match status" value="1"/>
</dbReference>
<organism evidence="3 5">
    <name type="scientific">Leptospira perolatii</name>
    <dbReference type="NCBI Taxonomy" id="2023191"/>
    <lineage>
        <taxon>Bacteria</taxon>
        <taxon>Pseudomonadati</taxon>
        <taxon>Spirochaetota</taxon>
        <taxon>Spirochaetia</taxon>
        <taxon>Leptospirales</taxon>
        <taxon>Leptospiraceae</taxon>
        <taxon>Leptospira</taxon>
    </lineage>
</organism>
<keyword evidence="4" id="KW-1185">Reference proteome</keyword>
<accession>A0A2M9ZKU5</accession>
<dbReference type="PANTHER" id="PTHR34387">
    <property type="entry name" value="SLR1258 PROTEIN"/>
    <property type="match status" value="1"/>
</dbReference>
<gene>
    <name evidence="2" type="ORF">CH360_08870</name>
    <name evidence="3" type="ORF">CH373_12815</name>
</gene>
<dbReference type="Proteomes" id="UP000231990">
    <property type="component" value="Unassembled WGS sequence"/>
</dbReference>
<dbReference type="Proteomes" id="UP000231962">
    <property type="component" value="Unassembled WGS sequence"/>
</dbReference>
<name>A0A2M9ZKU5_9LEPT</name>
<evidence type="ECO:0000313" key="3">
    <source>
        <dbReference type="EMBL" id="PJZ72594.1"/>
    </source>
</evidence>
<feature type="signal peptide" evidence="1">
    <location>
        <begin position="1"/>
        <end position="22"/>
    </location>
</feature>
<keyword evidence="1" id="KW-0732">Signal</keyword>
<evidence type="ECO:0000313" key="5">
    <source>
        <dbReference type="Proteomes" id="UP000231990"/>
    </source>
</evidence>